<evidence type="ECO:0000313" key="10">
    <source>
        <dbReference type="Proteomes" id="UP001499993"/>
    </source>
</evidence>
<dbReference type="PANTHER" id="PTHR43744:SF12">
    <property type="entry name" value="ABC TRANSPORTER PERMEASE PROTEIN MG189-RELATED"/>
    <property type="match status" value="1"/>
</dbReference>
<comment type="similarity">
    <text evidence="7">Belongs to the binding-protein-dependent transport system permease family.</text>
</comment>
<reference evidence="10" key="1">
    <citation type="journal article" date="2019" name="Int. J. Syst. Evol. Microbiol.">
        <title>The Global Catalogue of Microorganisms (GCM) 10K type strain sequencing project: providing services to taxonomists for standard genome sequencing and annotation.</title>
        <authorList>
            <consortium name="The Broad Institute Genomics Platform"/>
            <consortium name="The Broad Institute Genome Sequencing Center for Infectious Disease"/>
            <person name="Wu L."/>
            <person name="Ma J."/>
        </authorList>
    </citation>
    <scope>NUCLEOTIDE SEQUENCE [LARGE SCALE GENOMIC DNA]</scope>
    <source>
        <strain evidence="10">JCM 18123</strain>
    </source>
</reference>
<evidence type="ECO:0000256" key="6">
    <source>
        <dbReference type="ARBA" id="ARBA00023136"/>
    </source>
</evidence>
<evidence type="ECO:0000313" key="9">
    <source>
        <dbReference type="EMBL" id="GAA4926619.1"/>
    </source>
</evidence>
<keyword evidence="4 7" id="KW-0812">Transmembrane</keyword>
<dbReference type="InterPro" id="IPR000515">
    <property type="entry name" value="MetI-like"/>
</dbReference>
<gene>
    <name evidence="9" type="ORF">GCM10023224_01780</name>
</gene>
<sequence length="294" mass="32158">MAGTHGGTADPSDARARRAAGHRPRRSFPLVPLMGLVWFAAAFYPVYYMFISSLREQGDYLEGSPWLPPLDPVVGNYTEVLRSGLALYFLNSLFVVTLSVGLIVFVSFLAAYVIARISSRAVRAVFTTFLMGLAIPLQAAIIPVYLLIVELGLYDTLYALIPPQVAFGIPLTVLILVNFIRDIPNDLFDAMRIDGGGHRRALRTLVLPLSRPALVTVVIYNALQAWNNFLFPLVLTQSANVRTIPLALQQFQGQYGVDVPGLMAAVLLSTLPIVVLYIVARRQLLGGLTAGFGR</sequence>
<accession>A0ABP9G9C1</accession>
<comment type="subcellular location">
    <subcellularLocation>
        <location evidence="1 7">Cell membrane</location>
        <topology evidence="1 7">Multi-pass membrane protein</topology>
    </subcellularLocation>
</comment>
<feature type="transmembrane region" description="Helical" evidence="7">
    <location>
        <begin position="85"/>
        <end position="112"/>
    </location>
</feature>
<dbReference type="RefSeq" id="WP_344140084.1">
    <property type="nucleotide sequence ID" value="NZ_BAABIK010000001.1"/>
</dbReference>
<protein>
    <submittedName>
        <fullName evidence="9">Carbohydrate ABC transporter permease</fullName>
    </submittedName>
</protein>
<dbReference type="Proteomes" id="UP001499993">
    <property type="component" value="Unassembled WGS sequence"/>
</dbReference>
<name>A0ABP9G9C1_9ACTN</name>
<dbReference type="Gene3D" id="1.10.3720.10">
    <property type="entry name" value="MetI-like"/>
    <property type="match status" value="1"/>
</dbReference>
<keyword evidence="6 7" id="KW-0472">Membrane</keyword>
<dbReference type="SUPFAM" id="SSF161098">
    <property type="entry name" value="MetI-like"/>
    <property type="match status" value="1"/>
</dbReference>
<feature type="domain" description="ABC transmembrane type-1" evidence="8">
    <location>
        <begin position="89"/>
        <end position="280"/>
    </location>
</feature>
<dbReference type="InterPro" id="IPR035906">
    <property type="entry name" value="MetI-like_sf"/>
</dbReference>
<keyword evidence="3" id="KW-1003">Cell membrane</keyword>
<dbReference type="Pfam" id="PF00528">
    <property type="entry name" value="BPD_transp_1"/>
    <property type="match status" value="1"/>
</dbReference>
<evidence type="ECO:0000256" key="1">
    <source>
        <dbReference type="ARBA" id="ARBA00004651"/>
    </source>
</evidence>
<feature type="transmembrane region" description="Helical" evidence="7">
    <location>
        <begin position="160"/>
        <end position="180"/>
    </location>
</feature>
<feature type="transmembrane region" description="Helical" evidence="7">
    <location>
        <begin position="261"/>
        <end position="280"/>
    </location>
</feature>
<keyword evidence="2 7" id="KW-0813">Transport</keyword>
<feature type="transmembrane region" description="Helical" evidence="7">
    <location>
        <begin position="201"/>
        <end position="223"/>
    </location>
</feature>
<dbReference type="PROSITE" id="PS50928">
    <property type="entry name" value="ABC_TM1"/>
    <property type="match status" value="1"/>
</dbReference>
<evidence type="ECO:0000256" key="4">
    <source>
        <dbReference type="ARBA" id="ARBA00022692"/>
    </source>
</evidence>
<evidence type="ECO:0000259" key="8">
    <source>
        <dbReference type="PROSITE" id="PS50928"/>
    </source>
</evidence>
<keyword evidence="5 7" id="KW-1133">Transmembrane helix</keyword>
<keyword evidence="10" id="KW-1185">Reference proteome</keyword>
<comment type="caution">
    <text evidence="9">The sequence shown here is derived from an EMBL/GenBank/DDBJ whole genome shotgun (WGS) entry which is preliminary data.</text>
</comment>
<proteinExistence type="inferred from homology"/>
<evidence type="ECO:0000256" key="2">
    <source>
        <dbReference type="ARBA" id="ARBA00022448"/>
    </source>
</evidence>
<dbReference type="PANTHER" id="PTHR43744">
    <property type="entry name" value="ABC TRANSPORTER PERMEASE PROTEIN MG189-RELATED-RELATED"/>
    <property type="match status" value="1"/>
</dbReference>
<feature type="transmembrane region" description="Helical" evidence="7">
    <location>
        <begin position="27"/>
        <end position="50"/>
    </location>
</feature>
<dbReference type="EMBL" id="BAABIK010000001">
    <property type="protein sequence ID" value="GAA4926619.1"/>
    <property type="molecule type" value="Genomic_DNA"/>
</dbReference>
<evidence type="ECO:0000256" key="5">
    <source>
        <dbReference type="ARBA" id="ARBA00022989"/>
    </source>
</evidence>
<feature type="transmembrane region" description="Helical" evidence="7">
    <location>
        <begin position="124"/>
        <end position="148"/>
    </location>
</feature>
<evidence type="ECO:0000256" key="7">
    <source>
        <dbReference type="RuleBase" id="RU363032"/>
    </source>
</evidence>
<organism evidence="9 10">
    <name type="scientific">Streptomonospora halophila</name>
    <dbReference type="NCBI Taxonomy" id="427369"/>
    <lineage>
        <taxon>Bacteria</taxon>
        <taxon>Bacillati</taxon>
        <taxon>Actinomycetota</taxon>
        <taxon>Actinomycetes</taxon>
        <taxon>Streptosporangiales</taxon>
        <taxon>Nocardiopsidaceae</taxon>
        <taxon>Streptomonospora</taxon>
    </lineage>
</organism>
<dbReference type="CDD" id="cd06261">
    <property type="entry name" value="TM_PBP2"/>
    <property type="match status" value="1"/>
</dbReference>
<evidence type="ECO:0000256" key="3">
    <source>
        <dbReference type="ARBA" id="ARBA00022475"/>
    </source>
</evidence>